<organism evidence="2 3">
    <name type="scientific">Agaricus bisporus var. burnettii</name>
    <dbReference type="NCBI Taxonomy" id="192524"/>
    <lineage>
        <taxon>Eukaryota</taxon>
        <taxon>Fungi</taxon>
        <taxon>Dikarya</taxon>
        <taxon>Basidiomycota</taxon>
        <taxon>Agaricomycotina</taxon>
        <taxon>Agaricomycetes</taxon>
        <taxon>Agaricomycetidae</taxon>
        <taxon>Agaricales</taxon>
        <taxon>Agaricineae</taxon>
        <taxon>Agaricaceae</taxon>
        <taxon>Agaricus</taxon>
    </lineage>
</organism>
<comment type="caution">
    <text evidence="2">The sequence shown here is derived from an EMBL/GenBank/DDBJ whole genome shotgun (WGS) entry which is preliminary data.</text>
</comment>
<gene>
    <name evidence="2" type="ORF">Agabi119p4_5041</name>
</gene>
<sequence length="471" mass="52750">MFTSALSKPGGKKGKKSGPRPPRCWKLREDSWGSNPPLVKSYLAYSPSEPSNTGDSPAVVHSFPICGFGWRFQLSETFHYLKSDSKPHIQELVGQIDLTFQPNLCSSMPLSKFKVLVKVSNPQDNAKLTQEQQFTDITMQSDSKIGTYNGLSGSHWHEHVHIEVTLIFSRLDNLSLPTTASINTKKTLRLSLNGPSFIDTKFYLFSARVDGKAGHPKVVYANSALLTESSGYLHDLLSTEPTFKNATSCDLRRDVPEEIAKLDASAYDYDSDSDLEDESEGKGEDSATTAPSEEVEKTVSEELATRFQDGRAFAINGTAHKTWKAFIYYCYTNEIHFNELKSRCHPAILAVQPDFKSIKCSPKSMYRFADYANLPELMSLAKEAIRMNLTQFNIVEELFSRFTSKYQEIIELETHYLVENYTPYVAKDFEQMLERVAAGAMPHCGHVLKTSVRKLRAGGSSSATLAPDVRR</sequence>
<feature type="region of interest" description="Disordered" evidence="1">
    <location>
        <begin position="1"/>
        <end position="33"/>
    </location>
</feature>
<protein>
    <recommendedName>
        <fullName evidence="4">BTB domain-containing protein</fullName>
    </recommendedName>
</protein>
<reference evidence="2 3" key="1">
    <citation type="journal article" name="Sci. Rep.">
        <title>Telomere-to-telomere assembled and centromere annotated genomes of the two main subspecies of the button mushroom Agaricus bisporus reveal especially polymorphic chromosome ends.</title>
        <authorList>
            <person name="Sonnenberg A.S.M."/>
            <person name="Sedaghat-Telgerd N."/>
            <person name="Lavrijssen B."/>
            <person name="Ohm R.A."/>
            <person name="Hendrickx P.M."/>
            <person name="Scholtmeijer K."/>
            <person name="Baars J.J.P."/>
            <person name="van Peer A."/>
        </authorList>
    </citation>
    <scope>NUCLEOTIDE SEQUENCE [LARGE SCALE GENOMIC DNA]</scope>
    <source>
        <strain evidence="2 3">H119_p4</strain>
    </source>
</reference>
<proteinExistence type="predicted"/>
<name>A0A8H7F4L8_AGABI</name>
<feature type="region of interest" description="Disordered" evidence="1">
    <location>
        <begin position="269"/>
        <end position="300"/>
    </location>
</feature>
<dbReference type="EMBL" id="JABXXO010000006">
    <property type="protein sequence ID" value="KAF7776648.1"/>
    <property type="molecule type" value="Genomic_DNA"/>
</dbReference>
<dbReference type="AlphaFoldDB" id="A0A8H7F4L8"/>
<evidence type="ECO:0000313" key="2">
    <source>
        <dbReference type="EMBL" id="KAF7776648.1"/>
    </source>
</evidence>
<feature type="compositionally biased region" description="Acidic residues" evidence="1">
    <location>
        <begin position="269"/>
        <end position="279"/>
    </location>
</feature>
<accession>A0A8H7F4L8</accession>
<dbReference type="InterPro" id="IPR011333">
    <property type="entry name" value="SKP1/BTB/POZ_sf"/>
</dbReference>
<evidence type="ECO:0000313" key="3">
    <source>
        <dbReference type="Proteomes" id="UP000629468"/>
    </source>
</evidence>
<evidence type="ECO:0000256" key="1">
    <source>
        <dbReference type="SAM" id="MobiDB-lite"/>
    </source>
</evidence>
<dbReference type="Gene3D" id="3.30.710.10">
    <property type="entry name" value="Potassium Channel Kv1.1, Chain A"/>
    <property type="match status" value="1"/>
</dbReference>
<evidence type="ECO:0008006" key="4">
    <source>
        <dbReference type="Google" id="ProtNLM"/>
    </source>
</evidence>
<dbReference type="Proteomes" id="UP000629468">
    <property type="component" value="Unassembled WGS sequence"/>
</dbReference>